<keyword evidence="8" id="KW-0406">Ion transport</keyword>
<dbReference type="InterPro" id="IPR036719">
    <property type="entry name" value="Neuro-gated_channel_TM_sf"/>
</dbReference>
<feature type="transmembrane region" description="Helical" evidence="11">
    <location>
        <begin position="183"/>
        <end position="203"/>
    </location>
</feature>
<evidence type="ECO:0000256" key="2">
    <source>
        <dbReference type="ARBA" id="ARBA00004236"/>
    </source>
</evidence>
<reference evidence="14" key="2">
    <citation type="submission" date="2016-06" db="UniProtKB">
        <authorList>
            <consortium name="WormBaseParasite"/>
        </authorList>
    </citation>
    <scope>IDENTIFICATION</scope>
</reference>
<keyword evidence="4" id="KW-1003">Cell membrane</keyword>
<proteinExistence type="predicted"/>
<dbReference type="WBParaSite" id="GPLIN_000951800">
    <property type="protein sequence ID" value="GPLIN_000951800"/>
    <property type="gene ID" value="GPLIN_000951800"/>
</dbReference>
<evidence type="ECO:0000256" key="5">
    <source>
        <dbReference type="ARBA" id="ARBA00022692"/>
    </source>
</evidence>
<dbReference type="SUPFAM" id="SSF90112">
    <property type="entry name" value="Neurotransmitter-gated ion-channel transmembrane pore"/>
    <property type="match status" value="1"/>
</dbReference>
<protein>
    <submittedName>
        <fullName evidence="14">Neur_chan_LBD domain-containing protein</fullName>
    </submittedName>
</protein>
<dbReference type="InterPro" id="IPR036734">
    <property type="entry name" value="Neur_chan_lig-bd_sf"/>
</dbReference>
<feature type="transmembrane region" description="Helical" evidence="11">
    <location>
        <begin position="121"/>
        <end position="142"/>
    </location>
</feature>
<dbReference type="GO" id="GO:0005230">
    <property type="term" value="F:extracellular ligand-gated monoatomic ion channel activity"/>
    <property type="evidence" value="ECO:0007669"/>
    <property type="project" value="InterPro"/>
</dbReference>
<dbReference type="GO" id="GO:0004888">
    <property type="term" value="F:transmembrane signaling receptor activity"/>
    <property type="evidence" value="ECO:0007669"/>
    <property type="project" value="InterPro"/>
</dbReference>
<dbReference type="Pfam" id="PF02931">
    <property type="entry name" value="Neur_chan_LBD"/>
    <property type="match status" value="1"/>
</dbReference>
<feature type="transmembrane region" description="Helical" evidence="11">
    <location>
        <begin position="80"/>
        <end position="101"/>
    </location>
</feature>
<evidence type="ECO:0000256" key="6">
    <source>
        <dbReference type="ARBA" id="ARBA00022729"/>
    </source>
</evidence>
<keyword evidence="3" id="KW-0813">Transport</keyword>
<keyword evidence="7 11" id="KW-1133">Transmembrane helix</keyword>
<keyword evidence="13" id="KW-1185">Reference proteome</keyword>
<dbReference type="Proteomes" id="UP000050741">
    <property type="component" value="Unassembled WGS sequence"/>
</dbReference>
<evidence type="ECO:0000256" key="1">
    <source>
        <dbReference type="ARBA" id="ARBA00004141"/>
    </source>
</evidence>
<evidence type="ECO:0000259" key="12">
    <source>
        <dbReference type="Pfam" id="PF02931"/>
    </source>
</evidence>
<organism evidence="13 14">
    <name type="scientific">Globodera pallida</name>
    <name type="common">Potato cyst nematode worm</name>
    <name type="synonym">Heterodera pallida</name>
    <dbReference type="NCBI Taxonomy" id="36090"/>
    <lineage>
        <taxon>Eukaryota</taxon>
        <taxon>Metazoa</taxon>
        <taxon>Ecdysozoa</taxon>
        <taxon>Nematoda</taxon>
        <taxon>Chromadorea</taxon>
        <taxon>Rhabditida</taxon>
        <taxon>Tylenchina</taxon>
        <taxon>Tylenchomorpha</taxon>
        <taxon>Tylenchoidea</taxon>
        <taxon>Heteroderidae</taxon>
        <taxon>Heteroderinae</taxon>
        <taxon>Globodera</taxon>
    </lineage>
</organism>
<dbReference type="SUPFAM" id="SSF63712">
    <property type="entry name" value="Nicotinic receptor ligand binding domain-like"/>
    <property type="match status" value="1"/>
</dbReference>
<keyword evidence="10" id="KW-0407">Ion channel</keyword>
<keyword evidence="6" id="KW-0732">Signal</keyword>
<feature type="domain" description="Neurotransmitter-gated ion-channel ligand-binding" evidence="12">
    <location>
        <begin position="1"/>
        <end position="80"/>
    </location>
</feature>
<keyword evidence="9 11" id="KW-0472">Membrane</keyword>
<dbReference type="GO" id="GO:0005886">
    <property type="term" value="C:plasma membrane"/>
    <property type="evidence" value="ECO:0007669"/>
    <property type="project" value="UniProtKB-SubCell"/>
</dbReference>
<evidence type="ECO:0000256" key="7">
    <source>
        <dbReference type="ARBA" id="ARBA00022989"/>
    </source>
</evidence>
<evidence type="ECO:0000256" key="9">
    <source>
        <dbReference type="ARBA" id="ARBA00023136"/>
    </source>
</evidence>
<evidence type="ECO:0000256" key="8">
    <source>
        <dbReference type="ARBA" id="ARBA00023065"/>
    </source>
</evidence>
<evidence type="ECO:0000256" key="10">
    <source>
        <dbReference type="ARBA" id="ARBA00023303"/>
    </source>
</evidence>
<dbReference type="AlphaFoldDB" id="A0A183C9H0"/>
<evidence type="ECO:0000256" key="3">
    <source>
        <dbReference type="ARBA" id="ARBA00022448"/>
    </source>
</evidence>
<evidence type="ECO:0000256" key="4">
    <source>
        <dbReference type="ARBA" id="ARBA00022475"/>
    </source>
</evidence>
<evidence type="ECO:0000256" key="11">
    <source>
        <dbReference type="SAM" id="Phobius"/>
    </source>
</evidence>
<comment type="subcellular location">
    <subcellularLocation>
        <location evidence="2">Cell membrane</location>
    </subcellularLocation>
    <subcellularLocation>
        <location evidence="1">Membrane</location>
        <topology evidence="1">Multi-pass membrane protein</topology>
    </subcellularLocation>
</comment>
<name>A0A183C9H0_GLOPA</name>
<dbReference type="PRINTS" id="PR00253">
    <property type="entry name" value="GABAARECEPTR"/>
</dbReference>
<dbReference type="Gene3D" id="1.20.58.390">
    <property type="entry name" value="Neurotransmitter-gated ion-channel transmembrane domain"/>
    <property type="match status" value="2"/>
</dbReference>
<dbReference type="InterPro" id="IPR006202">
    <property type="entry name" value="Neur_chan_lig-bd"/>
</dbReference>
<reference evidence="13" key="1">
    <citation type="submission" date="2014-05" db="EMBL/GenBank/DDBJ databases">
        <title>The genome and life-stage specific transcriptomes of Globodera pallida elucidate key aspects of plant parasitism by a cyst nematode.</title>
        <authorList>
            <person name="Cotton J.A."/>
            <person name="Lilley C.J."/>
            <person name="Jones L.M."/>
            <person name="Kikuchi T."/>
            <person name="Reid A.J."/>
            <person name="Thorpe P."/>
            <person name="Tsai I.J."/>
            <person name="Beasley H."/>
            <person name="Blok V."/>
            <person name="Cock P.J.A."/>
            <person name="Van den Akker S.E."/>
            <person name="Holroyd N."/>
            <person name="Hunt M."/>
            <person name="Mantelin S."/>
            <person name="Naghra H."/>
            <person name="Pain A."/>
            <person name="Palomares-Rius J.E."/>
            <person name="Zarowiecki M."/>
            <person name="Berriman M."/>
            <person name="Jones J.T."/>
            <person name="Urwin P.E."/>
        </authorList>
    </citation>
    <scope>NUCLEOTIDE SEQUENCE [LARGE SCALE GENOMIC DNA]</scope>
    <source>
        <strain evidence="13">Lindley</strain>
    </source>
</reference>
<dbReference type="InterPro" id="IPR006028">
    <property type="entry name" value="GABAA/Glycine_rcpt"/>
</dbReference>
<keyword evidence="5 11" id="KW-0812">Transmembrane</keyword>
<evidence type="ECO:0000313" key="13">
    <source>
        <dbReference type="Proteomes" id="UP000050741"/>
    </source>
</evidence>
<dbReference type="InterPro" id="IPR006201">
    <property type="entry name" value="Neur_channel"/>
</dbReference>
<evidence type="ECO:0000313" key="14">
    <source>
        <dbReference type="WBParaSite" id="GPLIN_000951800"/>
    </source>
</evidence>
<dbReference type="InterPro" id="IPR038050">
    <property type="entry name" value="Neuro_actylchol_rec"/>
</dbReference>
<dbReference type="Gene3D" id="2.70.170.10">
    <property type="entry name" value="Neurotransmitter-gated ion-channel ligand-binding domain"/>
    <property type="match status" value="1"/>
</dbReference>
<dbReference type="PANTHER" id="PTHR18945">
    <property type="entry name" value="NEUROTRANSMITTER GATED ION CHANNEL"/>
    <property type="match status" value="1"/>
</dbReference>
<accession>A0A183C9H0</accession>
<sequence length="208" mass="24650">MDLHKFPMDSINCWLTFESYNYNNNEVRMRWNQPTPVLKFKEINLPDFYMVNHSISIREANYSAGLWDELTVHFHFQRRYGWYLLQGFYPSFLFMFTSWIPFYLGPKAIPARTMIGVAIDWWILCGMTFIFASLVELAAVGFKMRNEGRATFRVKDLPKRGGRGGKRKNALVSCERLDHYSRIAFPAIYTLFNVVYWTYYMFIAKSTT</sequence>